<proteinExistence type="predicted"/>
<sequence length="86" mass="10141">MVKIFLSAKCRQNIEKIIPPLNTERIDSFELRNPNEPENKLPIEQINKDDIDNFILLPIETINEEEIEESEMTVKIISINFEKGKW</sequence>
<gene>
    <name evidence="1" type="ORF">HNR32_002347</name>
</gene>
<keyword evidence="2" id="KW-1185">Reference proteome</keyword>
<dbReference type="Proteomes" id="UP000559117">
    <property type="component" value="Unassembled WGS sequence"/>
</dbReference>
<protein>
    <submittedName>
        <fullName evidence="1">Uncharacterized protein</fullName>
    </submittedName>
</protein>
<dbReference type="RefSeq" id="WP_183862811.1">
    <property type="nucleotide sequence ID" value="NZ_JACHFH010000037.1"/>
</dbReference>
<name>A0A840ULW9_9FIRM</name>
<dbReference type="AlphaFoldDB" id="A0A840ULW9"/>
<dbReference type="EMBL" id="JACHFH010000037">
    <property type="protein sequence ID" value="MBB5337190.1"/>
    <property type="molecule type" value="Genomic_DNA"/>
</dbReference>
<evidence type="ECO:0000313" key="1">
    <source>
        <dbReference type="EMBL" id="MBB5337190.1"/>
    </source>
</evidence>
<comment type="caution">
    <text evidence="1">The sequence shown here is derived from an EMBL/GenBank/DDBJ whole genome shotgun (WGS) entry which is preliminary data.</text>
</comment>
<reference evidence="1 2" key="1">
    <citation type="submission" date="2020-08" db="EMBL/GenBank/DDBJ databases">
        <title>Genomic Encyclopedia of Type Strains, Phase IV (KMG-IV): sequencing the most valuable type-strain genomes for metagenomic binning, comparative biology and taxonomic classification.</title>
        <authorList>
            <person name="Goeker M."/>
        </authorList>
    </citation>
    <scope>NUCLEOTIDE SEQUENCE [LARGE SCALE GENOMIC DNA]</scope>
    <source>
        <strain evidence="1 2">DSM 24661</strain>
    </source>
</reference>
<organism evidence="1 2">
    <name type="scientific">Pectinatus brassicae</name>
    <dbReference type="NCBI Taxonomy" id="862415"/>
    <lineage>
        <taxon>Bacteria</taxon>
        <taxon>Bacillati</taxon>
        <taxon>Bacillota</taxon>
        <taxon>Negativicutes</taxon>
        <taxon>Selenomonadales</taxon>
        <taxon>Selenomonadaceae</taxon>
        <taxon>Pectinatus</taxon>
    </lineage>
</organism>
<evidence type="ECO:0000313" key="2">
    <source>
        <dbReference type="Proteomes" id="UP000559117"/>
    </source>
</evidence>
<accession>A0A840ULW9</accession>